<gene>
    <name evidence="1" type="ORF">QWI33_08100</name>
</gene>
<comment type="caution">
    <text evidence="1">The sequence shown here is derived from an EMBL/GenBank/DDBJ whole genome shotgun (WGS) entry which is preliminary data.</text>
</comment>
<evidence type="ECO:0008006" key="3">
    <source>
        <dbReference type="Google" id="ProtNLM"/>
    </source>
</evidence>
<dbReference type="RefSeq" id="WP_289956601.1">
    <property type="nucleotide sequence ID" value="NZ_JAUEMJ010000002.1"/>
</dbReference>
<proteinExistence type="predicted"/>
<reference evidence="1" key="1">
    <citation type="submission" date="2023-06" db="EMBL/GenBank/DDBJ databases">
        <title>Gycomyces niveus sp.nov., a novel actinomycete isolated from soil in Shouguang.</title>
        <authorList>
            <person name="Yang X."/>
            <person name="Zhao J."/>
        </authorList>
    </citation>
    <scope>NUCLEOTIDE SEQUENCE</scope>
    <source>
        <strain evidence="1">NEAU C2</strain>
    </source>
</reference>
<evidence type="ECO:0000313" key="2">
    <source>
        <dbReference type="Proteomes" id="UP001171902"/>
    </source>
</evidence>
<dbReference type="Gene3D" id="2.30.320.10">
    <property type="entry name" value="YwqG-like"/>
    <property type="match status" value="1"/>
</dbReference>
<evidence type="ECO:0000313" key="1">
    <source>
        <dbReference type="EMBL" id="MDN3239682.1"/>
    </source>
</evidence>
<dbReference type="Proteomes" id="UP001171902">
    <property type="component" value="Unassembled WGS sequence"/>
</dbReference>
<name>A0ABT7YM15_9ACTN</name>
<organism evidence="1 2">
    <name type="scientific">Glycomyces tritici</name>
    <dbReference type="NCBI Taxonomy" id="2665176"/>
    <lineage>
        <taxon>Bacteria</taxon>
        <taxon>Bacillati</taxon>
        <taxon>Actinomycetota</taxon>
        <taxon>Actinomycetes</taxon>
        <taxon>Glycomycetales</taxon>
        <taxon>Glycomycetaceae</taxon>
        <taxon>Glycomyces</taxon>
    </lineage>
</organism>
<dbReference type="EMBL" id="JAUEMJ010000002">
    <property type="protein sequence ID" value="MDN3239682.1"/>
    <property type="molecule type" value="Genomic_DNA"/>
</dbReference>
<protein>
    <recommendedName>
        <fullName evidence="3">DUF1963 domain-containing protein</fullName>
    </recommendedName>
</protein>
<accession>A0ABT7YM15</accession>
<keyword evidence="2" id="KW-1185">Reference proteome</keyword>
<sequence length="326" mass="36358">MTLTTPQRPHDILKAVPALAEHARPVTRLHPREGAPDIGQSSVGGPLLWPVDEPWPVCRLEHDDFFVEPFDPALNARYSMLKNDPSTGKALSDLLDELARGANADFDPDAPPPLIPVAQLYYRDVPGLPWPEKYDLLQILWCPRNHTGTETDTSYCPAFQVAWRRAENIHEVLKEVPQPDLGQKRYVPNPCIVHPEVVTEYPNIHVLPQDLQVDLDVWEAATSDGANYSSDIANAPGWKVMGHGMSWGIYDPYPMTCECGAEQLPLFTADFSEHGRDTKQYWQPVEEAATGCDLANPTGVTIGRGYALQLYYCPVSEHHASRSEMA</sequence>